<evidence type="ECO:0000313" key="1">
    <source>
        <dbReference type="EMBL" id="KAL1276189.1"/>
    </source>
</evidence>
<proteinExistence type="predicted"/>
<evidence type="ECO:0008006" key="3">
    <source>
        <dbReference type="Google" id="ProtNLM"/>
    </source>
</evidence>
<gene>
    <name evidence="1" type="ORF">QQF64_035812</name>
</gene>
<dbReference type="EMBL" id="JAYMGO010000004">
    <property type="protein sequence ID" value="KAL1276189.1"/>
    <property type="molecule type" value="Genomic_DNA"/>
</dbReference>
<name>A0ABR3NGZ7_9TELE</name>
<dbReference type="PANTHER" id="PTHR37162">
    <property type="entry name" value="HAT FAMILY DIMERISATION DOMAINCONTAINING PROTEIN-RELATED"/>
    <property type="match status" value="1"/>
</dbReference>
<protein>
    <recommendedName>
        <fullName evidence="3">DUF4371 domain-containing protein</fullName>
    </recommendedName>
</protein>
<dbReference type="Proteomes" id="UP001558613">
    <property type="component" value="Unassembled WGS sequence"/>
</dbReference>
<organism evidence="1 2">
    <name type="scientific">Cirrhinus molitorella</name>
    <name type="common">mud carp</name>
    <dbReference type="NCBI Taxonomy" id="172907"/>
    <lineage>
        <taxon>Eukaryota</taxon>
        <taxon>Metazoa</taxon>
        <taxon>Chordata</taxon>
        <taxon>Craniata</taxon>
        <taxon>Vertebrata</taxon>
        <taxon>Euteleostomi</taxon>
        <taxon>Actinopterygii</taxon>
        <taxon>Neopterygii</taxon>
        <taxon>Teleostei</taxon>
        <taxon>Ostariophysi</taxon>
        <taxon>Cypriniformes</taxon>
        <taxon>Cyprinidae</taxon>
        <taxon>Labeoninae</taxon>
        <taxon>Labeonini</taxon>
        <taxon>Cirrhinus</taxon>
    </lineage>
</organism>
<comment type="caution">
    <text evidence="1">The sequence shown here is derived from an EMBL/GenBank/DDBJ whole genome shotgun (WGS) entry which is preliminary data.</text>
</comment>
<dbReference type="PANTHER" id="PTHR37162:SF1">
    <property type="entry name" value="BED-TYPE DOMAIN-CONTAINING PROTEIN"/>
    <property type="match status" value="1"/>
</dbReference>
<reference evidence="1 2" key="1">
    <citation type="submission" date="2023-09" db="EMBL/GenBank/DDBJ databases">
        <authorList>
            <person name="Wang M."/>
        </authorList>
    </citation>
    <scope>NUCLEOTIDE SEQUENCE [LARGE SCALE GENOMIC DNA]</scope>
    <source>
        <strain evidence="1">GT-2023</strain>
        <tissue evidence="1">Liver</tissue>
    </source>
</reference>
<accession>A0ABR3NGZ7</accession>
<evidence type="ECO:0000313" key="2">
    <source>
        <dbReference type="Proteomes" id="UP001558613"/>
    </source>
</evidence>
<keyword evidence="2" id="KW-1185">Reference proteome</keyword>
<sequence>MALAIAELYSMLACDHIGEACRAAFSDSTAATHFKMHRTKCIEMINGVLAPFFLKKLVADVGDQRFSLLLDESTDISVSKYLGVVIRYFSDSKQTTVSTFLGLVELEGDAKSKAHAVVAFFEKCCLKKIKSWG</sequence>